<comment type="function">
    <text evidence="1">This protein is a Fe-Mo-cofactor biosynthetic component.</text>
</comment>
<comment type="caution">
    <text evidence="9">The sequence shown here is derived from an EMBL/GenBank/DDBJ whole genome shotgun (WGS) entry which is preliminary data.</text>
</comment>
<protein>
    <recommendedName>
        <fullName evidence="4">Homocitrate synthase</fullName>
        <ecNumber evidence="3">2.3.3.14</ecNumber>
    </recommendedName>
</protein>
<proteinExistence type="inferred from homology"/>
<dbReference type="GO" id="GO:0019752">
    <property type="term" value="P:carboxylic acid metabolic process"/>
    <property type="evidence" value="ECO:0007669"/>
    <property type="project" value="InterPro"/>
</dbReference>
<evidence type="ECO:0000313" key="9">
    <source>
        <dbReference type="EMBL" id="MBF9233666.1"/>
    </source>
</evidence>
<dbReference type="EMBL" id="JADQDO010000003">
    <property type="protein sequence ID" value="MBF9233666.1"/>
    <property type="molecule type" value="Genomic_DNA"/>
</dbReference>
<keyword evidence="5 7" id="KW-0808">Transferase</keyword>
<evidence type="ECO:0000256" key="4">
    <source>
        <dbReference type="ARBA" id="ARBA00020735"/>
    </source>
</evidence>
<dbReference type="Pfam" id="PF22617">
    <property type="entry name" value="HCS_D2"/>
    <property type="match status" value="1"/>
</dbReference>
<reference evidence="9" key="1">
    <citation type="submission" date="2020-11" db="EMBL/GenBank/DDBJ databases">
        <authorList>
            <person name="Kim M.K."/>
        </authorList>
    </citation>
    <scope>NUCLEOTIDE SEQUENCE</scope>
    <source>
        <strain evidence="9">BT350</strain>
    </source>
</reference>
<dbReference type="PROSITE" id="PS50991">
    <property type="entry name" value="PYR_CT"/>
    <property type="match status" value="1"/>
</dbReference>
<dbReference type="InterPro" id="IPR013785">
    <property type="entry name" value="Aldolase_TIM"/>
</dbReference>
<dbReference type="PROSITE" id="PS00816">
    <property type="entry name" value="AIPM_HOMOCIT_SYNTH_2"/>
    <property type="match status" value="1"/>
</dbReference>
<dbReference type="AlphaFoldDB" id="A0A931BMN4"/>
<evidence type="ECO:0000256" key="5">
    <source>
        <dbReference type="ARBA" id="ARBA00022679"/>
    </source>
</evidence>
<dbReference type="PANTHER" id="PTHR42880:SF1">
    <property type="entry name" value="ISOPROPYLMALATE_HOMOCITRATE_CITRAMALATE SYNTHASE FAMILY PROTEIN"/>
    <property type="match status" value="1"/>
</dbReference>
<sequence length="404" mass="44086">MSPKNGMWPSPFNEMFRDDVALPDRRIEIADCTLRDGEQQAGVVFDQDAKIRIARALDEIGVYEIEAGTVASSQEDRDAIKAICEMHLRAKISVLCRGLTADIDQAAELGVWGVRLSFPISPIERKHKLKDISDDVYISRALELTSYARNRGLQVIFSPYDTTRAEMPFLRRLVGEFERAGTVDRLRIVDTTGCALPESISFITKEIRSSAPSLALEIHCHNDFGLACANTLAGVAAGANFVSSTINGLGERCGNASTEEVIMALEVLYGRPTGIDLKKLTALSKTVSELSGIPVPVNKAVVGENAFRHEAGMVVAGVLKDPFTAEAYEPEIVGQTRQILLGKKSGLVSVAYKLNELGLDLPEEQFPELLTRVKQEAVKRRRSLTDAEFADLATLLASEAAVSH</sequence>
<dbReference type="EC" id="2.3.3.14" evidence="3"/>
<name>A0A931BMN4_9HYPH</name>
<keyword evidence="10" id="KW-1185">Reference proteome</keyword>
<evidence type="ECO:0000259" key="8">
    <source>
        <dbReference type="PROSITE" id="PS50991"/>
    </source>
</evidence>
<evidence type="ECO:0000256" key="3">
    <source>
        <dbReference type="ARBA" id="ARBA00012974"/>
    </source>
</evidence>
<dbReference type="Pfam" id="PF00682">
    <property type="entry name" value="HMGL-like"/>
    <property type="match status" value="1"/>
</dbReference>
<dbReference type="GO" id="GO:0004410">
    <property type="term" value="F:homocitrate synthase activity"/>
    <property type="evidence" value="ECO:0007669"/>
    <property type="project" value="UniProtKB-EC"/>
</dbReference>
<accession>A0A931BMN4</accession>
<comment type="similarity">
    <text evidence="2 7">Belongs to the alpha-IPM synthase/homocitrate synthase family.</text>
</comment>
<evidence type="ECO:0000256" key="6">
    <source>
        <dbReference type="ARBA" id="ARBA00048019"/>
    </source>
</evidence>
<evidence type="ECO:0000256" key="1">
    <source>
        <dbReference type="ARBA" id="ARBA00003050"/>
    </source>
</evidence>
<dbReference type="PROSITE" id="PS00815">
    <property type="entry name" value="AIPM_HOMOCIT_SYNTH_1"/>
    <property type="match status" value="1"/>
</dbReference>
<feature type="domain" description="Pyruvate carboxyltransferase" evidence="8">
    <location>
        <begin position="27"/>
        <end position="281"/>
    </location>
</feature>
<dbReference type="Gene3D" id="3.20.20.70">
    <property type="entry name" value="Aldolase class I"/>
    <property type="match status" value="1"/>
</dbReference>
<dbReference type="InterPro" id="IPR002034">
    <property type="entry name" value="AIPM/Hcit_synth_CS"/>
</dbReference>
<evidence type="ECO:0000256" key="7">
    <source>
        <dbReference type="RuleBase" id="RU003523"/>
    </source>
</evidence>
<dbReference type="PANTHER" id="PTHR42880">
    <property type="entry name" value="HOMOCITRATE SYNTHASE"/>
    <property type="match status" value="1"/>
</dbReference>
<evidence type="ECO:0000313" key="10">
    <source>
        <dbReference type="Proteomes" id="UP000599312"/>
    </source>
</evidence>
<dbReference type="Gene3D" id="1.10.238.260">
    <property type="match status" value="1"/>
</dbReference>
<comment type="catalytic activity">
    <reaction evidence="6">
        <text>acetyl-CoA + 2-oxoglutarate + H2O = (2R)-homocitrate + CoA + H(+)</text>
        <dbReference type="Rhea" id="RHEA:12929"/>
        <dbReference type="ChEBI" id="CHEBI:15377"/>
        <dbReference type="ChEBI" id="CHEBI:15378"/>
        <dbReference type="ChEBI" id="CHEBI:16810"/>
        <dbReference type="ChEBI" id="CHEBI:57287"/>
        <dbReference type="ChEBI" id="CHEBI:57288"/>
        <dbReference type="ChEBI" id="CHEBI:58884"/>
        <dbReference type="EC" id="2.3.3.14"/>
    </reaction>
</comment>
<dbReference type="RefSeq" id="WP_196271654.1">
    <property type="nucleotide sequence ID" value="NZ_JADQDO010000003.1"/>
</dbReference>
<dbReference type="Proteomes" id="UP000599312">
    <property type="component" value="Unassembled WGS sequence"/>
</dbReference>
<dbReference type="InterPro" id="IPR000891">
    <property type="entry name" value="PYR_CT"/>
</dbReference>
<dbReference type="InterPro" id="IPR054691">
    <property type="entry name" value="LeuA/HCS_post-cat"/>
</dbReference>
<organism evidence="9 10">
    <name type="scientific">Microvirga alba</name>
    <dbReference type="NCBI Taxonomy" id="2791025"/>
    <lineage>
        <taxon>Bacteria</taxon>
        <taxon>Pseudomonadati</taxon>
        <taxon>Pseudomonadota</taxon>
        <taxon>Alphaproteobacteria</taxon>
        <taxon>Hyphomicrobiales</taxon>
        <taxon>Methylobacteriaceae</taxon>
        <taxon>Microvirga</taxon>
    </lineage>
</organism>
<dbReference type="SUPFAM" id="SSF51569">
    <property type="entry name" value="Aldolase"/>
    <property type="match status" value="1"/>
</dbReference>
<evidence type="ECO:0000256" key="2">
    <source>
        <dbReference type="ARBA" id="ARBA00006154"/>
    </source>
</evidence>
<gene>
    <name evidence="9" type="ORF">I2H38_09795</name>
</gene>